<feature type="transmembrane region" description="Helical" evidence="2">
    <location>
        <begin position="156"/>
        <end position="177"/>
    </location>
</feature>
<comment type="caution">
    <text evidence="4">The sequence shown here is derived from an EMBL/GenBank/DDBJ whole genome shotgun (WGS) entry which is preliminary data.</text>
</comment>
<dbReference type="Proteomes" id="UP001141552">
    <property type="component" value="Unassembled WGS sequence"/>
</dbReference>
<organism evidence="4 5">
    <name type="scientific">Turnera subulata</name>
    <dbReference type="NCBI Taxonomy" id="218843"/>
    <lineage>
        <taxon>Eukaryota</taxon>
        <taxon>Viridiplantae</taxon>
        <taxon>Streptophyta</taxon>
        <taxon>Embryophyta</taxon>
        <taxon>Tracheophyta</taxon>
        <taxon>Spermatophyta</taxon>
        <taxon>Magnoliopsida</taxon>
        <taxon>eudicotyledons</taxon>
        <taxon>Gunneridae</taxon>
        <taxon>Pentapetalae</taxon>
        <taxon>rosids</taxon>
        <taxon>fabids</taxon>
        <taxon>Malpighiales</taxon>
        <taxon>Passifloraceae</taxon>
        <taxon>Turnera</taxon>
    </lineage>
</organism>
<dbReference type="InterPro" id="IPR040892">
    <property type="entry name" value="RPN1_N"/>
</dbReference>
<dbReference type="OrthoDB" id="1721204at2759"/>
<evidence type="ECO:0000259" key="3">
    <source>
        <dbReference type="Pfam" id="PF17781"/>
    </source>
</evidence>
<keyword evidence="2" id="KW-0472">Membrane</keyword>
<dbReference type="Pfam" id="PF17781">
    <property type="entry name" value="RPN1_RPN2_N"/>
    <property type="match status" value="1"/>
</dbReference>
<sequence>MADDIFFKKALEALKIAKKKPPEALTKVGNDKLFELRFQVQPDDYDRLRSLLRRYDRSPLLRRYEGRVPDRDRDQQKTDIEELRLKLRDLTSSLHWKPKLLEFVKPYYEALKACYETMDDSDSRKHLADILSVLAPTTSPGESLDYKLLGSTDDDLASWGPAYVIPYTAILLILAALRTRRPFSGLIGGIYVPKFVGSLEGFRCAVSRIRIWFSFLVLLAAVTARVIVRATAGMFVGASARMIAGASARVNDVYHQLGFQRLLKAIVYPVQHFFITLEATLMGHLNLVQAEVRYGYWSLVAALGANQKTRQRRLTGRCWRCSCPAVHIDGEPKVTTRVLQKKVVTRALHEPLVLQQPSVIAKTSKGGERETTKGLLSKSQKKKRPNKRLECFKCGIEISQAMFGYP</sequence>
<evidence type="ECO:0000256" key="1">
    <source>
        <dbReference type="SAM" id="MobiDB-lite"/>
    </source>
</evidence>
<accession>A0A9Q0JBY9</accession>
<protein>
    <recommendedName>
        <fullName evidence="3">RPN1 N-terminal domain-containing protein</fullName>
    </recommendedName>
</protein>
<keyword evidence="2" id="KW-1133">Transmembrane helix</keyword>
<feature type="transmembrane region" description="Helical" evidence="2">
    <location>
        <begin position="209"/>
        <end position="228"/>
    </location>
</feature>
<feature type="domain" description="RPN1 N-terminal" evidence="3">
    <location>
        <begin position="67"/>
        <end position="164"/>
    </location>
</feature>
<dbReference type="EMBL" id="JAKUCV010004265">
    <property type="protein sequence ID" value="KAJ4835934.1"/>
    <property type="molecule type" value="Genomic_DNA"/>
</dbReference>
<keyword evidence="2" id="KW-0812">Transmembrane</keyword>
<keyword evidence="5" id="KW-1185">Reference proteome</keyword>
<name>A0A9Q0JBY9_9ROSI</name>
<evidence type="ECO:0000313" key="4">
    <source>
        <dbReference type="EMBL" id="KAJ4835934.1"/>
    </source>
</evidence>
<reference evidence="4" key="2">
    <citation type="journal article" date="2023" name="Plants (Basel)">
        <title>Annotation of the Turnera subulata (Passifloraceae) Draft Genome Reveals the S-Locus Evolved after the Divergence of Turneroideae from Passifloroideae in a Stepwise Manner.</title>
        <authorList>
            <person name="Henning P.M."/>
            <person name="Roalson E.H."/>
            <person name="Mir W."/>
            <person name="McCubbin A.G."/>
            <person name="Shore J.S."/>
        </authorList>
    </citation>
    <scope>NUCLEOTIDE SEQUENCE</scope>
    <source>
        <strain evidence="4">F60SS</strain>
    </source>
</reference>
<evidence type="ECO:0000256" key="2">
    <source>
        <dbReference type="SAM" id="Phobius"/>
    </source>
</evidence>
<reference evidence="4" key="1">
    <citation type="submission" date="2022-02" db="EMBL/GenBank/DDBJ databases">
        <authorList>
            <person name="Henning P.M."/>
            <person name="McCubbin A.G."/>
            <person name="Shore J.S."/>
        </authorList>
    </citation>
    <scope>NUCLEOTIDE SEQUENCE</scope>
    <source>
        <strain evidence="4">F60SS</strain>
        <tissue evidence="4">Leaves</tissue>
    </source>
</reference>
<dbReference type="AlphaFoldDB" id="A0A9Q0JBY9"/>
<evidence type="ECO:0000313" key="5">
    <source>
        <dbReference type="Proteomes" id="UP001141552"/>
    </source>
</evidence>
<feature type="region of interest" description="Disordered" evidence="1">
    <location>
        <begin position="361"/>
        <end position="382"/>
    </location>
</feature>
<gene>
    <name evidence="4" type="ORF">Tsubulata_021859</name>
</gene>
<proteinExistence type="predicted"/>